<reference evidence="3 4" key="1">
    <citation type="submission" date="2017-05" db="EMBL/GenBank/DDBJ databases">
        <title>Genomic insights into alkan degradation activity of Oleiphilus messinensis.</title>
        <authorList>
            <person name="Kozyavkin S.A."/>
            <person name="Slesarev A.I."/>
            <person name="Golyshin P.N."/>
            <person name="Korzhenkov A."/>
            <person name="Golyshina O.N."/>
            <person name="Toshchakov S.V."/>
        </authorList>
    </citation>
    <scope>NUCLEOTIDE SEQUENCE [LARGE SCALE GENOMIC DNA]</scope>
    <source>
        <strain evidence="3 4">ME102</strain>
    </source>
</reference>
<keyword evidence="4" id="KW-1185">Reference proteome</keyword>
<evidence type="ECO:0000259" key="2">
    <source>
        <dbReference type="SMART" id="SM00245"/>
    </source>
</evidence>
<keyword evidence="1" id="KW-0732">Signal</keyword>
<sequence length="866" mass="97483">MFMNRLFTIPRRALPALAVASAILLSGCDSDDLLNTTSWSFLKFRGTWDLAGNGQIMTIDENFMQTYNYNSYGCFKVKQVALRDIKNFRNYLALGKNNSVLDFKSPASTRERYYKLDRLPEDCRDNKRFTRKDPVTTFEFFWHSMRDYYGFFELRDVNWNDVYDEFRDQITEETTNTELAEVFQKIVSKIKDAHVSISDGDEINISDTNWKGVEVALLRSDYLEEFDDIEAAFDQFLADQDQLVIRLLDHQQINTAGNSDAFYWGTLSDSSIGYLRIDREQDLETTGEVEFSENINVMLDRVERDLQAADRIMEDVLEDLKHTRGMIIDLRYNAGGYDNVAKRIARYFNPEKRKFGDKQIRNQSHRGELIDLMLDKAPRQAYENPIVVLSGGSTYSGGEVLTLALKSLPHAKVLGAPTHGVVSDTFGQKLPNGWTLTMTTEVYRDAEGTRLEAVGVTPTEEIDAYSAADMQYLSHTPIDRALQLLNATPANRPSINQLKTEMTQFIEATGVPGVAATVIHDNRIVWQGAEGFANLETGRPMSADTPANVGSISKAVMATALMQKIEAGVLDLDDSINTYGLPFALDPPHLNRPIRLRDLVTHTSGIRDTTGYSCSYYVHETGESLFGLFGSDECPDDVLTDPGQFYSSYFTPGGEYYFDNPYLESEYRQYHYSNIGAGLAAYGVEQKLGLDLATEMNEHIFKPLNMLNTRWDHTTLSEANPKALQYTLDENATPIPLPEYSYPTFYDGDLNTSTNDLAKLLISIAQGGQFEGKRILSASSVETLLSPLTDVFTQYNAQGLFWVTEGNFIGHNGYDPGTLAIMHYNKATRSGFTFIVNGEDGYIGDNNVLNSYQSLVSALYRYGLSE</sequence>
<dbReference type="Pfam" id="PF03572">
    <property type="entry name" value="Peptidase_S41"/>
    <property type="match status" value="1"/>
</dbReference>
<dbReference type="InterPro" id="IPR029045">
    <property type="entry name" value="ClpP/crotonase-like_dom_sf"/>
</dbReference>
<gene>
    <name evidence="3" type="ORF">OLMES_5309</name>
</gene>
<dbReference type="InterPro" id="IPR001466">
    <property type="entry name" value="Beta-lactam-related"/>
</dbReference>
<dbReference type="Pfam" id="PF00144">
    <property type="entry name" value="Beta-lactamase"/>
    <property type="match status" value="1"/>
</dbReference>
<dbReference type="Pfam" id="PF14684">
    <property type="entry name" value="Tricorn_C1"/>
    <property type="match status" value="1"/>
</dbReference>
<dbReference type="PROSITE" id="PS51257">
    <property type="entry name" value="PROKAR_LIPOPROTEIN"/>
    <property type="match status" value="1"/>
</dbReference>
<name>A0A1Y0IGN7_9GAMM</name>
<dbReference type="InterPro" id="IPR050491">
    <property type="entry name" value="AmpC-like"/>
</dbReference>
<evidence type="ECO:0000256" key="1">
    <source>
        <dbReference type="SAM" id="SignalP"/>
    </source>
</evidence>
<protein>
    <submittedName>
        <fullName evidence="3">Periplasmic protease</fullName>
    </submittedName>
</protein>
<dbReference type="InterPro" id="IPR005151">
    <property type="entry name" value="Tail-specific_protease"/>
</dbReference>
<dbReference type="EMBL" id="CP021425">
    <property type="protein sequence ID" value="ARU59289.1"/>
    <property type="molecule type" value="Genomic_DNA"/>
</dbReference>
<dbReference type="CDD" id="cd07563">
    <property type="entry name" value="Peptidase_S41_IRBP"/>
    <property type="match status" value="1"/>
</dbReference>
<dbReference type="InterPro" id="IPR012338">
    <property type="entry name" value="Beta-lactam/transpept-like"/>
</dbReference>
<dbReference type="PANTHER" id="PTHR46825:SF8">
    <property type="entry name" value="BETA-LACTAMASE-RELATED"/>
    <property type="match status" value="1"/>
</dbReference>
<feature type="chain" id="PRO_5013072986" evidence="1">
    <location>
        <begin position="19"/>
        <end position="866"/>
    </location>
</feature>
<feature type="domain" description="Tail specific protease" evidence="2">
    <location>
        <begin position="240"/>
        <end position="463"/>
    </location>
</feature>
<dbReference type="SUPFAM" id="SSF52096">
    <property type="entry name" value="ClpP/crotonase"/>
    <property type="match status" value="1"/>
</dbReference>
<evidence type="ECO:0000313" key="4">
    <source>
        <dbReference type="Proteomes" id="UP000196027"/>
    </source>
</evidence>
<keyword evidence="3" id="KW-0378">Hydrolase</keyword>
<dbReference type="RefSeq" id="WP_198343140.1">
    <property type="nucleotide sequence ID" value="NZ_CP021425.1"/>
</dbReference>
<accession>A0A1Y0IGN7</accession>
<dbReference type="Proteomes" id="UP000196027">
    <property type="component" value="Chromosome"/>
</dbReference>
<dbReference type="GO" id="GO:0006508">
    <property type="term" value="P:proteolysis"/>
    <property type="evidence" value="ECO:0007669"/>
    <property type="project" value="UniProtKB-KW"/>
</dbReference>
<feature type="signal peptide" evidence="1">
    <location>
        <begin position="1"/>
        <end position="18"/>
    </location>
</feature>
<dbReference type="Gene3D" id="3.40.710.10">
    <property type="entry name" value="DD-peptidase/beta-lactamase superfamily"/>
    <property type="match status" value="1"/>
</dbReference>
<dbReference type="SMART" id="SM00245">
    <property type="entry name" value="TSPc"/>
    <property type="match status" value="1"/>
</dbReference>
<proteinExistence type="predicted"/>
<organism evidence="3 4">
    <name type="scientific">Oleiphilus messinensis</name>
    <dbReference type="NCBI Taxonomy" id="141451"/>
    <lineage>
        <taxon>Bacteria</taxon>
        <taxon>Pseudomonadati</taxon>
        <taxon>Pseudomonadota</taxon>
        <taxon>Gammaproteobacteria</taxon>
        <taxon>Oceanospirillales</taxon>
        <taxon>Oleiphilaceae</taxon>
        <taxon>Oleiphilus</taxon>
    </lineage>
</organism>
<dbReference type="Gene3D" id="3.30.750.44">
    <property type="match status" value="1"/>
</dbReference>
<evidence type="ECO:0000313" key="3">
    <source>
        <dbReference type="EMBL" id="ARU59289.1"/>
    </source>
</evidence>
<keyword evidence="3" id="KW-0645">Protease</keyword>
<dbReference type="AlphaFoldDB" id="A0A1Y0IGN7"/>
<dbReference type="SUPFAM" id="SSF56601">
    <property type="entry name" value="beta-lactamase/transpeptidase-like"/>
    <property type="match status" value="1"/>
</dbReference>
<dbReference type="Gene3D" id="3.90.226.10">
    <property type="entry name" value="2-enoyl-CoA Hydratase, Chain A, domain 1"/>
    <property type="match status" value="1"/>
</dbReference>
<dbReference type="PANTHER" id="PTHR46825">
    <property type="entry name" value="D-ALANYL-D-ALANINE-CARBOXYPEPTIDASE/ENDOPEPTIDASE AMPH"/>
    <property type="match status" value="1"/>
</dbReference>
<dbReference type="GO" id="GO:0008236">
    <property type="term" value="F:serine-type peptidase activity"/>
    <property type="evidence" value="ECO:0007669"/>
    <property type="project" value="InterPro"/>
</dbReference>
<dbReference type="InterPro" id="IPR028204">
    <property type="entry name" value="Tricorn_C1"/>
</dbReference>
<dbReference type="KEGG" id="ome:OLMES_5309"/>